<keyword evidence="4" id="KW-1185">Reference proteome</keyword>
<dbReference type="STRING" id="1565605.PG1C_05900"/>
<dbReference type="UniPathway" id="UPA00078">
    <property type="reaction ID" value="UER00161"/>
</dbReference>
<dbReference type="GO" id="GO:0000287">
    <property type="term" value="F:magnesium ion binding"/>
    <property type="evidence" value="ECO:0007669"/>
    <property type="project" value="UniProtKB-UniRule"/>
</dbReference>
<feature type="binding site" evidence="2">
    <location>
        <begin position="127"/>
        <end position="130"/>
    </location>
    <ligand>
        <name>ATP</name>
        <dbReference type="ChEBI" id="CHEBI:30616"/>
    </ligand>
</feature>
<feature type="binding site" evidence="2">
    <location>
        <position position="55"/>
    </location>
    <ligand>
        <name>Mg(2+)</name>
        <dbReference type="ChEBI" id="CHEBI:18420"/>
    </ligand>
</feature>
<comment type="pathway">
    <text evidence="2">Cofactor biosynthesis; biotin biosynthesis; biotin from 7,8-diaminononanoate: step 1/2.</text>
</comment>
<comment type="catalytic activity">
    <reaction evidence="2">
        <text>(7R,8S)-7,8-diammoniononanoate + CO2 + ATP = (4R,5S)-dethiobiotin + ADP + phosphate + 3 H(+)</text>
        <dbReference type="Rhea" id="RHEA:15805"/>
        <dbReference type="ChEBI" id="CHEBI:15378"/>
        <dbReference type="ChEBI" id="CHEBI:16526"/>
        <dbReference type="ChEBI" id="CHEBI:30616"/>
        <dbReference type="ChEBI" id="CHEBI:43474"/>
        <dbReference type="ChEBI" id="CHEBI:149469"/>
        <dbReference type="ChEBI" id="CHEBI:149473"/>
        <dbReference type="ChEBI" id="CHEBI:456216"/>
        <dbReference type="EC" id="6.3.3.3"/>
    </reaction>
</comment>
<keyword evidence="2" id="KW-0547">Nucleotide-binding</keyword>
<sequence length="232" mass="24269">MSEPGSFFITGTGTDVGKTWLTCALLRHWRAQGLAPRAFKPVLSGFNPAEAAASDAGQLLAALGRSIDATAWDDIAPWRFSAPLSPDMAAAREGRRIDFDALVGFTRRIASAVSMDTDSHNFLTVIEGVGGVMVPLDEQHTVRDWIAASGLPCILVAGSYLGSLSHTLTALESLRKVGAGVAAIVVNESPESSVSLADTIATLHHHVGGVNLVTISRAAPQIGVTELAFLLG</sequence>
<feature type="binding site" evidence="2">
    <location>
        <position position="44"/>
    </location>
    <ligand>
        <name>substrate</name>
    </ligand>
</feature>
<dbReference type="AlphaFoldDB" id="A0A0C5JQC3"/>
<dbReference type="HAMAP" id="MF_00336">
    <property type="entry name" value="BioD"/>
    <property type="match status" value="1"/>
</dbReference>
<dbReference type="PANTHER" id="PTHR43210:SF5">
    <property type="entry name" value="DETHIOBIOTIN SYNTHETASE"/>
    <property type="match status" value="1"/>
</dbReference>
<comment type="function">
    <text evidence="2">Catalyzes a mechanistically unusual reaction, the ATP-dependent insertion of CO2 between the N7 and N8 nitrogen atoms of 7,8-diaminopelargonic acid (DAPA, also called 7,8-diammoniononanoate) to form a ureido ring.</text>
</comment>
<dbReference type="PANTHER" id="PTHR43210">
    <property type="entry name" value="DETHIOBIOTIN SYNTHETASE"/>
    <property type="match status" value="1"/>
</dbReference>
<dbReference type="EMBL" id="CP010554">
    <property type="protein sequence ID" value="AJP49451.1"/>
    <property type="molecule type" value="Genomic_DNA"/>
</dbReference>
<dbReference type="HOGENOM" id="CLU_072551_3_1_4"/>
<reference evidence="3 4" key="1">
    <citation type="journal article" date="2015" name="Genome Announc.">
        <title>Complete Genome Sequence of a Novel Bacterium within the Family Rhodocyclaceae That Degrades Polycyclic Aromatic Hydrocarbons.</title>
        <authorList>
            <person name="Singleton D.R."/>
            <person name="Dickey A.N."/>
            <person name="Scholl E.H."/>
            <person name="Wright F.A."/>
            <person name="Aitken M.D."/>
        </authorList>
    </citation>
    <scope>NUCLEOTIDE SEQUENCE [LARGE SCALE GENOMIC DNA]</scope>
    <source>
        <strain evidence="4">PG1-Ca6</strain>
    </source>
</reference>
<keyword evidence="2" id="KW-0460">Magnesium</keyword>
<dbReference type="GO" id="GO:0004141">
    <property type="term" value="F:dethiobiotin synthase activity"/>
    <property type="evidence" value="ECO:0007669"/>
    <property type="project" value="UniProtKB-UniRule"/>
</dbReference>
<dbReference type="Pfam" id="PF13500">
    <property type="entry name" value="AAA_26"/>
    <property type="match status" value="1"/>
</dbReference>
<dbReference type="GO" id="GO:0005524">
    <property type="term" value="F:ATP binding"/>
    <property type="evidence" value="ECO:0007669"/>
    <property type="project" value="UniProtKB-UniRule"/>
</dbReference>
<feature type="binding site" evidence="2">
    <location>
        <position position="55"/>
    </location>
    <ligand>
        <name>ATP</name>
        <dbReference type="ChEBI" id="CHEBI:30616"/>
    </ligand>
</feature>
<comment type="caution">
    <text evidence="2">Lacks conserved residue(s) required for the propagation of feature annotation.</text>
</comment>
<protein>
    <recommendedName>
        <fullName evidence="2">ATP-dependent dethiobiotin synthetase BioD</fullName>
        <ecNumber evidence="2">6.3.3.3</ecNumber>
    </recommendedName>
    <alternativeName>
        <fullName evidence="2">DTB synthetase</fullName>
        <shortName evidence="2">DTBS</shortName>
    </alternativeName>
    <alternativeName>
        <fullName evidence="2">Dethiobiotin synthase</fullName>
    </alternativeName>
</protein>
<organism evidence="3 4">
    <name type="scientific">Rugosibacter aromaticivorans</name>
    <dbReference type="NCBI Taxonomy" id="1565605"/>
    <lineage>
        <taxon>Bacteria</taxon>
        <taxon>Pseudomonadati</taxon>
        <taxon>Pseudomonadota</taxon>
        <taxon>Betaproteobacteria</taxon>
        <taxon>Nitrosomonadales</taxon>
        <taxon>Sterolibacteriaceae</taxon>
        <taxon>Rugosibacter</taxon>
    </lineage>
</organism>
<keyword evidence="2" id="KW-0963">Cytoplasm</keyword>
<dbReference type="KEGG" id="rbu:PG1C_05900"/>
<feature type="active site" evidence="2">
    <location>
        <position position="40"/>
    </location>
</feature>
<dbReference type="Gene3D" id="3.40.50.300">
    <property type="entry name" value="P-loop containing nucleotide triphosphate hydrolases"/>
    <property type="match status" value="1"/>
</dbReference>
<dbReference type="NCBIfam" id="TIGR00347">
    <property type="entry name" value="bioD"/>
    <property type="match status" value="1"/>
</dbReference>
<comment type="subunit">
    <text evidence="2">Homodimer.</text>
</comment>
<name>A0A0C5JQC3_9PROT</name>
<evidence type="ECO:0000256" key="2">
    <source>
        <dbReference type="HAMAP-Rule" id="MF_00336"/>
    </source>
</evidence>
<keyword evidence="2" id="KW-0436">Ligase</keyword>
<comment type="cofactor">
    <cofactor evidence="2">
        <name>Mg(2+)</name>
        <dbReference type="ChEBI" id="CHEBI:18420"/>
    </cofactor>
</comment>
<comment type="similarity">
    <text evidence="2">Belongs to the dethiobiotin synthetase family.</text>
</comment>
<dbReference type="GO" id="GO:0005829">
    <property type="term" value="C:cytosol"/>
    <property type="evidence" value="ECO:0007669"/>
    <property type="project" value="TreeGrafter"/>
</dbReference>
<evidence type="ECO:0000256" key="1">
    <source>
        <dbReference type="ARBA" id="ARBA00022756"/>
    </source>
</evidence>
<dbReference type="Proteomes" id="UP000061603">
    <property type="component" value="Chromosome"/>
</dbReference>
<keyword evidence="2" id="KW-0067">ATP-binding</keyword>
<evidence type="ECO:0000313" key="3">
    <source>
        <dbReference type="EMBL" id="AJP49451.1"/>
    </source>
</evidence>
<dbReference type="PATRIC" id="fig|1565605.3.peg.1241"/>
<proteinExistence type="inferred from homology"/>
<feature type="binding site" evidence="2">
    <location>
        <begin position="187"/>
        <end position="188"/>
    </location>
    <ligand>
        <name>ATP</name>
        <dbReference type="ChEBI" id="CHEBI:30616"/>
    </ligand>
</feature>
<comment type="subcellular location">
    <subcellularLocation>
        <location evidence="2">Cytoplasm</location>
    </subcellularLocation>
</comment>
<dbReference type="GO" id="GO:0009102">
    <property type="term" value="P:biotin biosynthetic process"/>
    <property type="evidence" value="ECO:0007669"/>
    <property type="project" value="UniProtKB-UniRule"/>
</dbReference>
<dbReference type="InterPro" id="IPR027417">
    <property type="entry name" value="P-loop_NTPase"/>
</dbReference>
<dbReference type="InterPro" id="IPR004472">
    <property type="entry name" value="DTB_synth_BioD"/>
</dbReference>
<dbReference type="PIRSF" id="PIRSF006755">
    <property type="entry name" value="DTB_synth"/>
    <property type="match status" value="1"/>
</dbReference>
<keyword evidence="2" id="KW-0479">Metal-binding</keyword>
<dbReference type="EC" id="6.3.3.3" evidence="2"/>
<dbReference type="CDD" id="cd03109">
    <property type="entry name" value="DTBS"/>
    <property type="match status" value="1"/>
</dbReference>
<dbReference type="SUPFAM" id="SSF52540">
    <property type="entry name" value="P-loop containing nucleoside triphosphate hydrolases"/>
    <property type="match status" value="1"/>
</dbReference>
<accession>A0A0C5JQC3</accession>
<evidence type="ECO:0000313" key="4">
    <source>
        <dbReference type="Proteomes" id="UP000061603"/>
    </source>
</evidence>
<gene>
    <name evidence="2" type="primary">bioD</name>
    <name evidence="3" type="ORF">PG1C_05900</name>
</gene>
<feature type="binding site" evidence="2">
    <location>
        <position position="19"/>
    </location>
    <ligand>
        <name>Mg(2+)</name>
        <dbReference type="ChEBI" id="CHEBI:18420"/>
    </ligand>
</feature>
<keyword evidence="1 2" id="KW-0093">Biotin biosynthesis</keyword>
<feature type="binding site" evidence="2">
    <location>
        <position position="127"/>
    </location>
    <ligand>
        <name>Mg(2+)</name>
        <dbReference type="ChEBI" id="CHEBI:18420"/>
    </ligand>
</feature>